<evidence type="ECO:0000313" key="1">
    <source>
        <dbReference type="EMBL" id="QDL37423.1"/>
    </source>
</evidence>
<dbReference type="InterPro" id="IPR052022">
    <property type="entry name" value="26kDa_periplasmic_antigen"/>
</dbReference>
<dbReference type="Gene3D" id="3.30.110.170">
    <property type="entry name" value="Protein of unknown function (DUF541), domain 1"/>
    <property type="match status" value="1"/>
</dbReference>
<organism evidence="1 2">
    <name type="scientific">Rhodoferax sediminis</name>
    <dbReference type="NCBI Taxonomy" id="2509614"/>
    <lineage>
        <taxon>Bacteria</taxon>
        <taxon>Pseudomonadati</taxon>
        <taxon>Pseudomonadota</taxon>
        <taxon>Betaproteobacteria</taxon>
        <taxon>Burkholderiales</taxon>
        <taxon>Comamonadaceae</taxon>
        <taxon>Rhodoferax</taxon>
    </lineage>
</organism>
<gene>
    <name evidence="1" type="ORF">EUB48_09170</name>
</gene>
<dbReference type="Proteomes" id="UP000316798">
    <property type="component" value="Chromosome"/>
</dbReference>
<proteinExistence type="predicted"/>
<dbReference type="Gene3D" id="3.30.70.2970">
    <property type="entry name" value="Protein of unknown function (DUF541), domain 2"/>
    <property type="match status" value="1"/>
</dbReference>
<dbReference type="GO" id="GO:0006974">
    <property type="term" value="P:DNA damage response"/>
    <property type="evidence" value="ECO:0007669"/>
    <property type="project" value="TreeGrafter"/>
</dbReference>
<accession>A0A515DAI1</accession>
<dbReference type="PANTHER" id="PTHR34387">
    <property type="entry name" value="SLR1258 PROTEIN"/>
    <property type="match status" value="1"/>
</dbReference>
<name>A0A515DAI1_9BURK</name>
<sequence>MPYAPPQNVVHLAAQGSVEVQQDLLSITMNTTREGPDAGTVQNQLKAALDVALAEAKRAAQPGQMEVRTGNFSLSPRYGRDGKISGWQGSAELVLEGRDFARISTAAGKIQTLTMGNVTFGLSREQRAQVEGEAQTMAIDRFKARASDIAKGFGFAGYSLREVSVNANDQGVVPRPRMMAMEAKAAMAEAPVPVEAGKSTVLVTVSGTVQLK</sequence>
<dbReference type="Pfam" id="PF04402">
    <property type="entry name" value="SIMPL"/>
    <property type="match status" value="1"/>
</dbReference>
<keyword evidence="2" id="KW-1185">Reference proteome</keyword>
<dbReference type="EMBL" id="CP035503">
    <property type="protein sequence ID" value="QDL37423.1"/>
    <property type="molecule type" value="Genomic_DNA"/>
</dbReference>
<dbReference type="AlphaFoldDB" id="A0A515DAI1"/>
<reference evidence="1 2" key="1">
    <citation type="submission" date="2019-01" db="EMBL/GenBank/DDBJ databases">
        <title>Genomic insights into a novel species Rhodoferax sp.</title>
        <authorList>
            <person name="Jin L."/>
        </authorList>
    </citation>
    <scope>NUCLEOTIDE SEQUENCE [LARGE SCALE GENOMIC DNA]</scope>
    <source>
        <strain evidence="1 2">CHu59-6-5</strain>
    </source>
</reference>
<dbReference type="RefSeq" id="WP_142818594.1">
    <property type="nucleotide sequence ID" value="NZ_CP035503.1"/>
</dbReference>
<dbReference type="PANTHER" id="PTHR34387:SF1">
    <property type="entry name" value="PERIPLASMIC IMMUNOGENIC PROTEIN"/>
    <property type="match status" value="1"/>
</dbReference>
<protein>
    <submittedName>
        <fullName evidence="1">DUF541 domain-containing protein</fullName>
    </submittedName>
</protein>
<dbReference type="KEGG" id="rhf:EUB48_09170"/>
<evidence type="ECO:0000313" key="2">
    <source>
        <dbReference type="Proteomes" id="UP000316798"/>
    </source>
</evidence>
<dbReference type="InterPro" id="IPR007497">
    <property type="entry name" value="SIMPL/DUF541"/>
</dbReference>
<dbReference type="OrthoDB" id="7062395at2"/>